<evidence type="ECO:0000313" key="3">
    <source>
        <dbReference type="EMBL" id="MDS1819838.1"/>
    </source>
</evidence>
<dbReference type="SUPFAM" id="SSF52540">
    <property type="entry name" value="P-loop containing nucleoside triphosphate hydrolases"/>
    <property type="match status" value="1"/>
</dbReference>
<accession>A0AAW8Q060</accession>
<dbReference type="Proteomes" id="UP001253193">
    <property type="component" value="Unassembled WGS sequence"/>
</dbReference>
<keyword evidence="1" id="KW-1133">Transmembrane helix</keyword>
<reference evidence="3" key="1">
    <citation type="submission" date="2023-06" db="EMBL/GenBank/DDBJ databases">
        <title>Genomic Diversity of Vibrio spp. and Metagenomic Analysis of Pathogens in Florida Gulf Coastal Waters Following Hurricane Ian.</title>
        <authorList>
            <person name="Brumfield K.D."/>
        </authorList>
    </citation>
    <scope>NUCLEOTIDE SEQUENCE</scope>
    <source>
        <strain evidence="3">WBS2B-138</strain>
    </source>
</reference>
<gene>
    <name evidence="3" type="ORF">QX249_04180</name>
</gene>
<protein>
    <recommendedName>
        <fullName evidence="2">KAP NTPase domain-containing protein</fullName>
    </recommendedName>
</protein>
<evidence type="ECO:0000256" key="1">
    <source>
        <dbReference type="SAM" id="Phobius"/>
    </source>
</evidence>
<evidence type="ECO:0000313" key="4">
    <source>
        <dbReference type="Proteomes" id="UP001253193"/>
    </source>
</evidence>
<keyword evidence="1" id="KW-0812">Transmembrane</keyword>
<dbReference type="InterPro" id="IPR027417">
    <property type="entry name" value="P-loop_NTPase"/>
</dbReference>
<organism evidence="3 4">
    <name type="scientific">Vibrio parahaemolyticus</name>
    <dbReference type="NCBI Taxonomy" id="670"/>
    <lineage>
        <taxon>Bacteria</taxon>
        <taxon>Pseudomonadati</taxon>
        <taxon>Pseudomonadota</taxon>
        <taxon>Gammaproteobacteria</taxon>
        <taxon>Vibrionales</taxon>
        <taxon>Vibrionaceae</taxon>
        <taxon>Vibrio</taxon>
    </lineage>
</organism>
<dbReference type="Gene3D" id="3.40.50.300">
    <property type="entry name" value="P-loop containing nucleotide triphosphate hydrolases"/>
    <property type="match status" value="1"/>
</dbReference>
<dbReference type="InterPro" id="IPR011646">
    <property type="entry name" value="KAP_P-loop"/>
</dbReference>
<feature type="domain" description="KAP NTPase" evidence="2">
    <location>
        <begin position="15"/>
        <end position="248"/>
    </location>
</feature>
<dbReference type="EMBL" id="JAUHGG010000001">
    <property type="protein sequence ID" value="MDS1819838.1"/>
    <property type="molecule type" value="Genomic_DNA"/>
</dbReference>
<evidence type="ECO:0000259" key="2">
    <source>
        <dbReference type="Pfam" id="PF07693"/>
    </source>
</evidence>
<comment type="caution">
    <text evidence="3">The sequence shown here is derived from an EMBL/GenBank/DDBJ whole genome shotgun (WGS) entry which is preliminary data.</text>
</comment>
<dbReference type="AlphaFoldDB" id="A0AAW8Q060"/>
<proteinExistence type="predicted"/>
<feature type="transmembrane region" description="Helical" evidence="1">
    <location>
        <begin position="261"/>
        <end position="281"/>
    </location>
</feature>
<sequence>MNALDTRNALQQYCTSNHVDYAILFDGDWGTGKTEFVRNYLNTFHKYNFLHISLFGLSTIKEIENEIYKSMAFLEQNEELYGALNSISLSSEQARFGGVGFAIKSVFEHYKQRKINGSKKLIICFDDLERWNGDVDVCLSYVAKLVEQYNTRTIIICAQERLEEENKKSLNKALQKSIRYRYYFSHDSNYIIDEILSPLFKEKYSDCQILDLFLTQNKREICDFISRFEFKNLRNIFTSLELFSIVYQNNKSTFDKSPVRALNFLFALIVMIFLLNGNILTESTKKLFEDKDSSSSYRFLSEVGYFEKEPILDSKTKETLSFLFHHDVAVSQYAIYSIIRYGYYIESYFDNAFESWEGNNDLASYFDVFQHWYLDDKSADTLRKKIFKSFFIDCSIIHPKEILKFAQRVSSDIERGSLNIDFFKFKEKVKLHISYLSHFERLITDGIYMEDGYDEERYDCEDIRAHLKESILYIEGINNKNTIIDFWYKLGKYDDTEAIANRPELCLPIFNGIVPKDALSALESLSNENLFEFARRMGSRYQEKRKCNEDDYVRANQLADLILEKYGDKYSVSSSHFKAIAKQIKNYHTD</sequence>
<keyword evidence="1" id="KW-0472">Membrane</keyword>
<dbReference type="RefSeq" id="WP_159404112.1">
    <property type="nucleotide sequence ID" value="NZ_CP034285.1"/>
</dbReference>
<dbReference type="Pfam" id="PF07693">
    <property type="entry name" value="KAP_NTPase"/>
    <property type="match status" value="1"/>
</dbReference>
<name>A0AAW8Q060_VIBPH</name>